<evidence type="ECO:0000256" key="14">
    <source>
        <dbReference type="ARBA" id="ARBA00047683"/>
    </source>
</evidence>
<comment type="similarity">
    <text evidence="3">Belongs to the anthranilate synthase component I family.</text>
</comment>
<keyword evidence="10" id="KW-0460">Magnesium</keyword>
<evidence type="ECO:0000256" key="13">
    <source>
        <dbReference type="ARBA" id="ARBA00025634"/>
    </source>
</evidence>
<evidence type="ECO:0000256" key="4">
    <source>
        <dbReference type="ARBA" id="ARBA00011575"/>
    </source>
</evidence>
<comment type="subunit">
    <text evidence="4">Heterotetramer consisting of two non-identical subunits: a beta subunit (TrpG) and a large alpha subunit (TrpE).</text>
</comment>
<evidence type="ECO:0000259" key="17">
    <source>
        <dbReference type="Pfam" id="PF04715"/>
    </source>
</evidence>
<dbReference type="AlphaFoldDB" id="A0A7W9YLV6"/>
<evidence type="ECO:0000313" key="19">
    <source>
        <dbReference type="Proteomes" id="UP000546642"/>
    </source>
</evidence>
<dbReference type="InterPro" id="IPR015890">
    <property type="entry name" value="Chorismate_C"/>
</dbReference>
<dbReference type="PANTHER" id="PTHR11236:SF46">
    <property type="entry name" value="ANTHRANILATE SYNTHASE COMPONENT 1"/>
    <property type="match status" value="1"/>
</dbReference>
<dbReference type="PRINTS" id="PR00095">
    <property type="entry name" value="ANTSNTHASEI"/>
</dbReference>
<evidence type="ECO:0000256" key="5">
    <source>
        <dbReference type="ARBA" id="ARBA00012266"/>
    </source>
</evidence>
<comment type="cofactor">
    <cofactor evidence="1">
        <name>Mg(2+)</name>
        <dbReference type="ChEBI" id="CHEBI:18420"/>
    </cofactor>
</comment>
<evidence type="ECO:0000256" key="11">
    <source>
        <dbReference type="ARBA" id="ARBA00023141"/>
    </source>
</evidence>
<evidence type="ECO:0000256" key="2">
    <source>
        <dbReference type="ARBA" id="ARBA00004873"/>
    </source>
</evidence>
<sequence>MTVDLEPATTAPRALPALDARPNRAEAADLARDHALIPVYREYLADTLSPLTLFARLCRADEPGFLLEGASVGGGAARYSYIGHRPEHVPAADTDPLRALRALVGRPAAPVPGLPPFHGGVFGYLGYEGARHFERLPAPSGAAPGLPESAFFHVGDLAVVDHAARRLLLVTVHRPENEEYDAALRRIDRMHERVLTPAPGEPGPEAPRPLPPPPPRGAPPTGWRSTTTRAEFTDRVRRAREYILAGDAFQIVLSQRFAKPLRARPIDVYRHLRAVNPSPYMYQLNLGGGRHVIGASPELLVQTQGRRVRTRPLAGTRPRGADSAADLELERELRADGKECAEHVMLVDLGRNDIGRVAVPGTVHPERFMDVERFSHVMHLSSTVVGDLAPGTDSLDALRSTFPAGTLSGAPKIRAMEIIAELEAERRGVYGGALGHIGFGGDADLAIALRTLVIADGQVYAQSGAGVVADSDPDAEYAETLHKAGAMFTAVHNAEALS</sequence>
<keyword evidence="7" id="KW-0028">Amino-acid biosynthesis</keyword>
<comment type="catalytic activity">
    <reaction evidence="14">
        <text>chorismate + L-glutamine = anthranilate + pyruvate + L-glutamate + H(+)</text>
        <dbReference type="Rhea" id="RHEA:21732"/>
        <dbReference type="ChEBI" id="CHEBI:15361"/>
        <dbReference type="ChEBI" id="CHEBI:15378"/>
        <dbReference type="ChEBI" id="CHEBI:16567"/>
        <dbReference type="ChEBI" id="CHEBI:29748"/>
        <dbReference type="ChEBI" id="CHEBI:29985"/>
        <dbReference type="ChEBI" id="CHEBI:58359"/>
        <dbReference type="EC" id="4.1.3.27"/>
    </reaction>
</comment>
<evidence type="ECO:0000256" key="8">
    <source>
        <dbReference type="ARBA" id="ARBA00022723"/>
    </source>
</evidence>
<accession>A0A7W9YLV6</accession>
<organism evidence="18 19">
    <name type="scientific">Nocardiopsis mwathae</name>
    <dbReference type="NCBI Taxonomy" id="1472723"/>
    <lineage>
        <taxon>Bacteria</taxon>
        <taxon>Bacillati</taxon>
        <taxon>Actinomycetota</taxon>
        <taxon>Actinomycetes</taxon>
        <taxon>Streptosporangiales</taxon>
        <taxon>Nocardiopsidaceae</taxon>
        <taxon>Nocardiopsis</taxon>
    </lineage>
</organism>
<evidence type="ECO:0000256" key="3">
    <source>
        <dbReference type="ARBA" id="ARBA00009562"/>
    </source>
</evidence>
<evidence type="ECO:0000256" key="1">
    <source>
        <dbReference type="ARBA" id="ARBA00001946"/>
    </source>
</evidence>
<evidence type="ECO:0000256" key="6">
    <source>
        <dbReference type="ARBA" id="ARBA00020653"/>
    </source>
</evidence>
<evidence type="ECO:0000256" key="15">
    <source>
        <dbReference type="SAM" id="MobiDB-lite"/>
    </source>
</evidence>
<dbReference type="InterPro" id="IPR006805">
    <property type="entry name" value="Anth_synth_I_N"/>
</dbReference>
<dbReference type="EMBL" id="JACHDS010000001">
    <property type="protein sequence ID" value="MBB6174553.1"/>
    <property type="molecule type" value="Genomic_DNA"/>
</dbReference>
<name>A0A7W9YLV6_9ACTN</name>
<feature type="domain" description="Anthranilate synthase component I N-terminal" evidence="17">
    <location>
        <begin position="46"/>
        <end position="169"/>
    </location>
</feature>
<dbReference type="GO" id="GO:0004049">
    <property type="term" value="F:anthranilate synthase activity"/>
    <property type="evidence" value="ECO:0007669"/>
    <property type="project" value="UniProtKB-EC"/>
</dbReference>
<dbReference type="Gene3D" id="3.60.120.10">
    <property type="entry name" value="Anthranilate synthase"/>
    <property type="match status" value="1"/>
</dbReference>
<dbReference type="GO" id="GO:0000162">
    <property type="term" value="P:L-tryptophan biosynthetic process"/>
    <property type="evidence" value="ECO:0007669"/>
    <property type="project" value="UniProtKB-KW"/>
</dbReference>
<feature type="compositionally biased region" description="Pro residues" evidence="15">
    <location>
        <begin position="199"/>
        <end position="218"/>
    </location>
</feature>
<proteinExistence type="inferred from homology"/>
<comment type="caution">
    <text evidence="18">The sequence shown here is derived from an EMBL/GenBank/DDBJ whole genome shotgun (WGS) entry which is preliminary data.</text>
</comment>
<feature type="region of interest" description="Disordered" evidence="15">
    <location>
        <begin position="195"/>
        <end position="231"/>
    </location>
</feature>
<comment type="function">
    <text evidence="13">Part of a heterotetrameric complex that catalyzes the two-step biosynthesis of anthranilate, an intermediate in the biosynthesis of L-tryptophan. In the first step, the glutamine-binding beta subunit (TrpG) of anthranilate synthase (AS) provides the glutamine amidotransferase activity which generates ammonia as a substrate that, along with chorismate, is used in the second step, catalyzed by the large alpha subunit of AS (TrpE) to produce anthranilate. In the absence of TrpG, TrpE can synthesize anthranilate directly from chorismate and high concentrations of ammonia.</text>
</comment>
<evidence type="ECO:0000313" key="18">
    <source>
        <dbReference type="EMBL" id="MBB6174553.1"/>
    </source>
</evidence>
<gene>
    <name evidence="18" type="ORF">HNR23_004613</name>
</gene>
<keyword evidence="8" id="KW-0479">Metal-binding</keyword>
<dbReference type="EC" id="4.1.3.27" evidence="5"/>
<dbReference type="Proteomes" id="UP000546642">
    <property type="component" value="Unassembled WGS sequence"/>
</dbReference>
<protein>
    <recommendedName>
        <fullName evidence="6">Anthranilate synthase component 1</fullName>
        <ecNumber evidence="5">4.1.3.27</ecNumber>
    </recommendedName>
</protein>
<reference evidence="18 19" key="1">
    <citation type="submission" date="2020-08" db="EMBL/GenBank/DDBJ databases">
        <title>Sequencing the genomes of 1000 actinobacteria strains.</title>
        <authorList>
            <person name="Klenk H.-P."/>
        </authorList>
    </citation>
    <scope>NUCLEOTIDE SEQUENCE [LARGE SCALE GENOMIC DNA]</scope>
    <source>
        <strain evidence="18 19">DSM 46659</strain>
    </source>
</reference>
<evidence type="ECO:0000256" key="10">
    <source>
        <dbReference type="ARBA" id="ARBA00022842"/>
    </source>
</evidence>
<evidence type="ECO:0000259" key="16">
    <source>
        <dbReference type="Pfam" id="PF00425"/>
    </source>
</evidence>
<keyword evidence="19" id="KW-1185">Reference proteome</keyword>
<dbReference type="Pfam" id="PF04715">
    <property type="entry name" value="Anth_synt_I_N"/>
    <property type="match status" value="1"/>
</dbReference>
<dbReference type="InterPro" id="IPR005801">
    <property type="entry name" value="ADC_synthase"/>
</dbReference>
<dbReference type="GO" id="GO:0046872">
    <property type="term" value="F:metal ion binding"/>
    <property type="evidence" value="ECO:0007669"/>
    <property type="project" value="UniProtKB-KW"/>
</dbReference>
<dbReference type="RefSeq" id="WP_184078646.1">
    <property type="nucleotide sequence ID" value="NZ_JACHDS010000001.1"/>
</dbReference>
<keyword evidence="9" id="KW-0822">Tryptophan biosynthesis</keyword>
<dbReference type="Pfam" id="PF00425">
    <property type="entry name" value="Chorismate_bind"/>
    <property type="match status" value="1"/>
</dbReference>
<dbReference type="PANTHER" id="PTHR11236">
    <property type="entry name" value="AMINOBENZOATE/ANTHRANILATE SYNTHASE"/>
    <property type="match status" value="1"/>
</dbReference>
<comment type="pathway">
    <text evidence="2">Amino-acid biosynthesis; L-tryptophan biosynthesis; L-tryptophan from chorismate: step 1/5.</text>
</comment>
<dbReference type="SUPFAM" id="SSF56322">
    <property type="entry name" value="ADC synthase"/>
    <property type="match status" value="1"/>
</dbReference>
<evidence type="ECO:0000256" key="9">
    <source>
        <dbReference type="ARBA" id="ARBA00022822"/>
    </source>
</evidence>
<evidence type="ECO:0000256" key="12">
    <source>
        <dbReference type="ARBA" id="ARBA00023239"/>
    </source>
</evidence>
<dbReference type="InterPro" id="IPR019999">
    <property type="entry name" value="Anth_synth_I-like"/>
</dbReference>
<keyword evidence="11" id="KW-0057">Aromatic amino acid biosynthesis</keyword>
<feature type="domain" description="Chorismate-utilising enzyme C-terminal" evidence="16">
    <location>
        <begin position="229"/>
        <end position="483"/>
    </location>
</feature>
<keyword evidence="12 18" id="KW-0456">Lyase</keyword>
<evidence type="ECO:0000256" key="7">
    <source>
        <dbReference type="ARBA" id="ARBA00022605"/>
    </source>
</evidence>